<dbReference type="PANTHER" id="PTHR36427">
    <property type="entry name" value="54S RIBOSOMAL PROTEIN L1, MITOCHONDRIAL"/>
    <property type="match status" value="1"/>
</dbReference>
<comment type="similarity">
    <text evidence="1">Belongs to the universal ribosomal protein uL1 family.</text>
</comment>
<evidence type="ECO:0000313" key="5">
    <source>
        <dbReference type="Proteomes" id="UP001178508"/>
    </source>
</evidence>
<keyword evidence="3" id="KW-0687">Ribonucleoprotein</keyword>
<gene>
    <name evidence="4" type="ORF">XNOV1_A007364</name>
</gene>
<dbReference type="EMBL" id="OY660875">
    <property type="protein sequence ID" value="CAJ1069790.1"/>
    <property type="molecule type" value="Genomic_DNA"/>
</dbReference>
<evidence type="ECO:0000256" key="1">
    <source>
        <dbReference type="ARBA" id="ARBA00010531"/>
    </source>
</evidence>
<protein>
    <submittedName>
        <fullName evidence="4">S ribosomal protein L1, mitochondrial</fullName>
    </submittedName>
</protein>
<reference evidence="4" key="1">
    <citation type="submission" date="2023-08" db="EMBL/GenBank/DDBJ databases">
        <authorList>
            <person name="Alioto T."/>
            <person name="Alioto T."/>
            <person name="Gomez Garrido J."/>
        </authorList>
    </citation>
    <scope>NUCLEOTIDE SEQUENCE</scope>
</reference>
<dbReference type="Pfam" id="PF00687">
    <property type="entry name" value="Ribosomal_L1"/>
    <property type="match status" value="1"/>
</dbReference>
<dbReference type="Proteomes" id="UP001178508">
    <property type="component" value="Chromosome 12"/>
</dbReference>
<dbReference type="Gene3D" id="3.30.190.20">
    <property type="match status" value="1"/>
</dbReference>
<dbReference type="PANTHER" id="PTHR36427:SF3">
    <property type="entry name" value="LARGE RIBOSOMAL SUBUNIT PROTEIN UL1M"/>
    <property type="match status" value="1"/>
</dbReference>
<dbReference type="GO" id="GO:0005840">
    <property type="term" value="C:ribosome"/>
    <property type="evidence" value="ECO:0007669"/>
    <property type="project" value="UniProtKB-KW"/>
</dbReference>
<evidence type="ECO:0000256" key="3">
    <source>
        <dbReference type="ARBA" id="ARBA00023274"/>
    </source>
</evidence>
<dbReference type="InterPro" id="IPR028364">
    <property type="entry name" value="Ribosomal_uL1/biogenesis"/>
</dbReference>
<evidence type="ECO:0000256" key="2">
    <source>
        <dbReference type="ARBA" id="ARBA00022980"/>
    </source>
</evidence>
<evidence type="ECO:0000313" key="4">
    <source>
        <dbReference type="EMBL" id="CAJ1069790.1"/>
    </source>
</evidence>
<dbReference type="InterPro" id="IPR016095">
    <property type="entry name" value="Ribosomal_uL1_3-a/b-sand"/>
</dbReference>
<dbReference type="InterPro" id="IPR023674">
    <property type="entry name" value="Ribosomal_uL1-like"/>
</dbReference>
<dbReference type="Gene3D" id="3.40.50.790">
    <property type="match status" value="1"/>
</dbReference>
<keyword evidence="2 4" id="KW-0689">Ribosomal protein</keyword>
<keyword evidence="5" id="KW-1185">Reference proteome</keyword>
<organism evidence="4 5">
    <name type="scientific">Xyrichtys novacula</name>
    <name type="common">Pearly razorfish</name>
    <name type="synonym">Hemipteronotus novacula</name>
    <dbReference type="NCBI Taxonomy" id="13765"/>
    <lineage>
        <taxon>Eukaryota</taxon>
        <taxon>Metazoa</taxon>
        <taxon>Chordata</taxon>
        <taxon>Craniata</taxon>
        <taxon>Vertebrata</taxon>
        <taxon>Euteleostomi</taxon>
        <taxon>Actinopterygii</taxon>
        <taxon>Neopterygii</taxon>
        <taxon>Teleostei</taxon>
        <taxon>Neoteleostei</taxon>
        <taxon>Acanthomorphata</taxon>
        <taxon>Eupercaria</taxon>
        <taxon>Labriformes</taxon>
        <taxon>Labridae</taxon>
        <taxon>Xyrichtys</taxon>
    </lineage>
</organism>
<dbReference type="SUPFAM" id="SSF56808">
    <property type="entry name" value="Ribosomal protein L1"/>
    <property type="match status" value="1"/>
</dbReference>
<dbReference type="GO" id="GO:1990904">
    <property type="term" value="C:ribonucleoprotein complex"/>
    <property type="evidence" value="ECO:0007669"/>
    <property type="project" value="UniProtKB-KW"/>
</dbReference>
<name>A0AAV1G9D4_XYRNO</name>
<sequence>MASCTRSIWKVLSGCQRQLSARRPTHTGVLPVRTFTSMKAQRKVKKGEEENEVKKERKVIEDKDRHKPFGKTAWVPVDDVYVRRFYPRTIYSAADAIDLLKKFQILDFTPKNQPVYIDLKLDMKLEKKRRVEPFVRTIHLPHPLRKKMNSVLVFTEDPNQVQVSLNHGAMLAGGAELIQPILDHEISADFYVAVPEILQKLLPLKNILRKKFPKSKRGSVSVNIPKMLDLFRMGHEYLVENECYVRTQIATLDMNKLQIYENLKTILTDVCSHRPTDKGPFIQRAIIASHTSEALWFQSGSVLSKPDEGMD</sequence>
<accession>A0AAV1G9D4</accession>
<dbReference type="AlphaFoldDB" id="A0AAV1G9D4"/>
<proteinExistence type="inferred from homology"/>